<dbReference type="PRINTS" id="PR00081">
    <property type="entry name" value="GDHRDH"/>
</dbReference>
<dbReference type="Gramene" id="TKV99532">
    <property type="protein sequence ID" value="TKV99532"/>
    <property type="gene ID" value="SEVIR_8G050300v2"/>
</dbReference>
<dbReference type="Gene3D" id="3.40.50.720">
    <property type="entry name" value="NAD(P)-binding Rossmann-like Domain"/>
    <property type="match status" value="2"/>
</dbReference>
<protein>
    <submittedName>
        <fullName evidence="4">Uncharacterized protein</fullName>
    </submittedName>
</protein>
<accession>A0A4U6TFM9</accession>
<dbReference type="AlphaFoldDB" id="A0A4U6TFM9"/>
<evidence type="ECO:0000256" key="3">
    <source>
        <dbReference type="SAM" id="MobiDB-lite"/>
    </source>
</evidence>
<keyword evidence="5" id="KW-1185">Reference proteome</keyword>
<dbReference type="EMBL" id="CM016559">
    <property type="protein sequence ID" value="TKV99532.1"/>
    <property type="molecule type" value="Genomic_DNA"/>
</dbReference>
<organism evidence="4 5">
    <name type="scientific">Setaria viridis</name>
    <name type="common">Green bristlegrass</name>
    <name type="synonym">Setaria italica subsp. viridis</name>
    <dbReference type="NCBI Taxonomy" id="4556"/>
    <lineage>
        <taxon>Eukaryota</taxon>
        <taxon>Viridiplantae</taxon>
        <taxon>Streptophyta</taxon>
        <taxon>Embryophyta</taxon>
        <taxon>Tracheophyta</taxon>
        <taxon>Spermatophyta</taxon>
        <taxon>Magnoliopsida</taxon>
        <taxon>Liliopsida</taxon>
        <taxon>Poales</taxon>
        <taxon>Poaceae</taxon>
        <taxon>PACMAD clade</taxon>
        <taxon>Panicoideae</taxon>
        <taxon>Panicodae</taxon>
        <taxon>Paniceae</taxon>
        <taxon>Cenchrinae</taxon>
        <taxon>Setaria</taxon>
    </lineage>
</organism>
<dbReference type="InterPro" id="IPR045000">
    <property type="entry name" value="TR"/>
</dbReference>
<proteinExistence type="predicted"/>
<sequence length="235" mass="26276">MSGTAAGNKDTLRTASADAGGRQRWSLRGMTALVTGGTRGIGRAVVEELAALGAAADLRARLAEWDAAAATNHRGTVRDVSIRDQRKRLLRDQPRVHVRRTSGSRRARLLRLRRRRRLHGLHLRGYAMAKDAMNQLAKNVACEWAKDGIRANAVAPWYIRTPLVQGDLSREEYAESILGRTPQRRVGEPEEISSPVAFLCMPCASYITGTDYLRRRRKIATYSEKRAAIIKRDNY</sequence>
<dbReference type="PANTHER" id="PTHR42898:SF93">
    <property type="entry name" value="OS03G0269100 PROTEIN"/>
    <property type="match status" value="1"/>
</dbReference>
<evidence type="ECO:0000256" key="2">
    <source>
        <dbReference type="ARBA" id="ARBA00023002"/>
    </source>
</evidence>
<dbReference type="SUPFAM" id="SSF51735">
    <property type="entry name" value="NAD(P)-binding Rossmann-fold domains"/>
    <property type="match status" value="1"/>
</dbReference>
<evidence type="ECO:0000256" key="1">
    <source>
        <dbReference type="ARBA" id="ARBA00022857"/>
    </source>
</evidence>
<feature type="region of interest" description="Disordered" evidence="3">
    <location>
        <begin position="1"/>
        <end position="20"/>
    </location>
</feature>
<name>A0A4U6TFM9_SETVI</name>
<dbReference type="Pfam" id="PF13561">
    <property type="entry name" value="adh_short_C2"/>
    <property type="match status" value="1"/>
</dbReference>
<gene>
    <name evidence="4" type="ORF">SEVIR_8G050300v2</name>
</gene>
<evidence type="ECO:0000313" key="5">
    <source>
        <dbReference type="Proteomes" id="UP000298652"/>
    </source>
</evidence>
<keyword evidence="1" id="KW-0521">NADP</keyword>
<evidence type="ECO:0000313" key="4">
    <source>
        <dbReference type="EMBL" id="TKV99532.1"/>
    </source>
</evidence>
<dbReference type="PANTHER" id="PTHR42898">
    <property type="entry name" value="TROPINONE REDUCTASE"/>
    <property type="match status" value="1"/>
</dbReference>
<dbReference type="InterPro" id="IPR002347">
    <property type="entry name" value="SDR_fam"/>
</dbReference>
<dbReference type="Proteomes" id="UP000298652">
    <property type="component" value="Chromosome 8"/>
</dbReference>
<dbReference type="GO" id="GO:0016491">
    <property type="term" value="F:oxidoreductase activity"/>
    <property type="evidence" value="ECO:0007669"/>
    <property type="project" value="UniProtKB-KW"/>
</dbReference>
<keyword evidence="2" id="KW-0560">Oxidoreductase</keyword>
<reference evidence="4" key="1">
    <citation type="submission" date="2019-03" db="EMBL/GenBank/DDBJ databases">
        <title>WGS assembly of Setaria viridis.</title>
        <authorList>
            <person name="Huang P."/>
            <person name="Jenkins J."/>
            <person name="Grimwood J."/>
            <person name="Barry K."/>
            <person name="Healey A."/>
            <person name="Mamidi S."/>
            <person name="Sreedasyam A."/>
            <person name="Shu S."/>
            <person name="Feldman M."/>
            <person name="Wu J."/>
            <person name="Yu Y."/>
            <person name="Chen C."/>
            <person name="Johnson J."/>
            <person name="Rokhsar D."/>
            <person name="Baxter I."/>
            <person name="Schmutz J."/>
            <person name="Brutnell T."/>
            <person name="Kellogg E."/>
        </authorList>
    </citation>
    <scope>NUCLEOTIDE SEQUENCE [LARGE SCALE GENOMIC DNA]</scope>
</reference>
<dbReference type="InterPro" id="IPR036291">
    <property type="entry name" value="NAD(P)-bd_dom_sf"/>
</dbReference>